<dbReference type="InterPro" id="IPR022775">
    <property type="entry name" value="AP_mu_sigma_su"/>
</dbReference>
<reference evidence="8 9" key="1">
    <citation type="submission" date="2020-04" db="EMBL/GenBank/DDBJ databases">
        <title>Perkinsus olseni comparative genomics.</title>
        <authorList>
            <person name="Bogema D.R."/>
        </authorList>
    </citation>
    <scope>NUCLEOTIDE SEQUENCE [LARGE SCALE GENOMIC DNA]</scope>
    <source>
        <strain evidence="8">ATCC PRA-179</strain>
    </source>
</reference>
<evidence type="ECO:0000256" key="6">
    <source>
        <dbReference type="PIRNR" id="PIRNR015588"/>
    </source>
</evidence>
<dbReference type="GO" id="GO:0016192">
    <property type="term" value="P:vesicle-mediated transport"/>
    <property type="evidence" value="ECO:0007669"/>
    <property type="project" value="InterPro"/>
</dbReference>
<gene>
    <name evidence="8" type="primary">AP3S2</name>
    <name evidence="8" type="ORF">FOZ61_004156</name>
</gene>
<dbReference type="GO" id="GO:0012505">
    <property type="term" value="C:endomembrane system"/>
    <property type="evidence" value="ECO:0007669"/>
    <property type="project" value="UniProtKB-SubCell"/>
</dbReference>
<dbReference type="GO" id="GO:0030117">
    <property type="term" value="C:membrane coat"/>
    <property type="evidence" value="ECO:0007669"/>
    <property type="project" value="InterPro"/>
</dbReference>
<sequence length="158" mass="18054">MILAVLVFNNTGKTRLARFYTGLPLPRRQPLIDRVYRLLKARPDDRCCCVVPEDLSELSDGRKSSGDRKLRVLYRHFATLYFAFIVDETESDLAILDLIQVFVQALDFAFDTVCELDLVYHFDKANYVLDEVVMGGMVLESNIDTIQMALREASKLPS</sequence>
<dbReference type="PIRSF" id="PIRSF015588">
    <property type="entry name" value="AP_complex_sigma"/>
    <property type="match status" value="1"/>
</dbReference>
<organism evidence="8 9">
    <name type="scientific">Perkinsus olseni</name>
    <name type="common">Perkinsus atlanticus</name>
    <dbReference type="NCBI Taxonomy" id="32597"/>
    <lineage>
        <taxon>Eukaryota</taxon>
        <taxon>Sar</taxon>
        <taxon>Alveolata</taxon>
        <taxon>Perkinsozoa</taxon>
        <taxon>Perkinsea</taxon>
        <taxon>Perkinsida</taxon>
        <taxon>Perkinsidae</taxon>
        <taxon>Perkinsus</taxon>
    </lineage>
</organism>
<evidence type="ECO:0000256" key="4">
    <source>
        <dbReference type="ARBA" id="ARBA00022927"/>
    </source>
</evidence>
<evidence type="ECO:0000259" key="7">
    <source>
        <dbReference type="Pfam" id="PF01217"/>
    </source>
</evidence>
<comment type="similarity">
    <text evidence="2 6">Belongs to the adaptor complexes small subunit family.</text>
</comment>
<accession>A0A7J6LM01</accession>
<evidence type="ECO:0000313" key="9">
    <source>
        <dbReference type="Proteomes" id="UP000570595"/>
    </source>
</evidence>
<dbReference type="Gene3D" id="3.30.450.60">
    <property type="match status" value="1"/>
</dbReference>
<feature type="domain" description="AP complex mu/sigma subunit" evidence="7">
    <location>
        <begin position="1"/>
        <end position="151"/>
    </location>
</feature>
<evidence type="ECO:0000256" key="1">
    <source>
        <dbReference type="ARBA" id="ARBA00004308"/>
    </source>
</evidence>
<proteinExistence type="inferred from homology"/>
<dbReference type="PANTHER" id="PTHR11753">
    <property type="entry name" value="ADAPTOR COMPLEXES SMALL SUBUNIT FAMILY"/>
    <property type="match status" value="1"/>
</dbReference>
<keyword evidence="4 6" id="KW-0653">Protein transport</keyword>
<dbReference type="EMBL" id="JABAHT010000239">
    <property type="protein sequence ID" value="KAF4660203.1"/>
    <property type="molecule type" value="Genomic_DNA"/>
</dbReference>
<keyword evidence="5 6" id="KW-0472">Membrane</keyword>
<dbReference type="Pfam" id="PF01217">
    <property type="entry name" value="Clat_adaptor_s"/>
    <property type="match status" value="1"/>
</dbReference>
<dbReference type="InterPro" id="IPR011012">
    <property type="entry name" value="Longin-like_dom_sf"/>
</dbReference>
<dbReference type="PROSITE" id="PS00989">
    <property type="entry name" value="CLAT_ADAPTOR_S"/>
    <property type="match status" value="1"/>
</dbReference>
<dbReference type="SUPFAM" id="SSF64356">
    <property type="entry name" value="SNARE-like"/>
    <property type="match status" value="1"/>
</dbReference>
<evidence type="ECO:0000313" key="8">
    <source>
        <dbReference type="EMBL" id="KAF4660203.1"/>
    </source>
</evidence>
<dbReference type="InterPro" id="IPR016635">
    <property type="entry name" value="AP_complex_ssu"/>
</dbReference>
<comment type="caution">
    <text evidence="8">The sequence shown here is derived from an EMBL/GenBank/DDBJ whole genome shotgun (WGS) entry which is preliminary data.</text>
</comment>
<comment type="subcellular location">
    <subcellularLocation>
        <location evidence="1">Endomembrane system</location>
    </subcellularLocation>
</comment>
<protein>
    <recommendedName>
        <fullName evidence="6">AP complex subunit sigma</fullName>
    </recommendedName>
</protein>
<evidence type="ECO:0000256" key="5">
    <source>
        <dbReference type="ARBA" id="ARBA00023136"/>
    </source>
</evidence>
<name>A0A7J6LM01_PEROL</name>
<dbReference type="InterPro" id="IPR000804">
    <property type="entry name" value="Clathrin_sm-chain_CS"/>
</dbReference>
<dbReference type="AlphaFoldDB" id="A0A7J6LM01"/>
<dbReference type="GO" id="GO:0006886">
    <property type="term" value="P:intracellular protein transport"/>
    <property type="evidence" value="ECO:0007669"/>
    <property type="project" value="UniProtKB-UniRule"/>
</dbReference>
<dbReference type="Proteomes" id="UP000570595">
    <property type="component" value="Unassembled WGS sequence"/>
</dbReference>
<evidence type="ECO:0000256" key="2">
    <source>
        <dbReference type="ARBA" id="ARBA00006972"/>
    </source>
</evidence>
<keyword evidence="3 6" id="KW-0813">Transport</keyword>
<dbReference type="OrthoDB" id="371463at2759"/>
<evidence type="ECO:0000256" key="3">
    <source>
        <dbReference type="ARBA" id="ARBA00022448"/>
    </source>
</evidence>